<evidence type="ECO:0000313" key="1">
    <source>
        <dbReference type="Ensembl" id="ENSORLP00000035616.1"/>
    </source>
</evidence>
<evidence type="ECO:0000313" key="2">
    <source>
        <dbReference type="Proteomes" id="UP000001038"/>
    </source>
</evidence>
<dbReference type="AlphaFoldDB" id="A0A3B3HVG7"/>
<reference evidence="1 2" key="1">
    <citation type="journal article" date="2007" name="Nature">
        <title>The medaka draft genome and insights into vertebrate genome evolution.</title>
        <authorList>
            <person name="Kasahara M."/>
            <person name="Naruse K."/>
            <person name="Sasaki S."/>
            <person name="Nakatani Y."/>
            <person name="Qu W."/>
            <person name="Ahsan B."/>
            <person name="Yamada T."/>
            <person name="Nagayasu Y."/>
            <person name="Doi K."/>
            <person name="Kasai Y."/>
            <person name="Jindo T."/>
            <person name="Kobayashi D."/>
            <person name="Shimada A."/>
            <person name="Toyoda A."/>
            <person name="Kuroki Y."/>
            <person name="Fujiyama A."/>
            <person name="Sasaki T."/>
            <person name="Shimizu A."/>
            <person name="Asakawa S."/>
            <person name="Shimizu N."/>
            <person name="Hashimoto S."/>
            <person name="Yang J."/>
            <person name="Lee Y."/>
            <person name="Matsushima K."/>
            <person name="Sugano S."/>
            <person name="Sakaizumi M."/>
            <person name="Narita T."/>
            <person name="Ohishi K."/>
            <person name="Haga S."/>
            <person name="Ohta F."/>
            <person name="Nomoto H."/>
            <person name="Nogata K."/>
            <person name="Morishita T."/>
            <person name="Endo T."/>
            <person name="Shin-I T."/>
            <person name="Takeda H."/>
            <person name="Morishita S."/>
            <person name="Kohara Y."/>
        </authorList>
    </citation>
    <scope>NUCLEOTIDE SEQUENCE [LARGE SCALE GENOMIC DNA]</scope>
    <source>
        <strain evidence="1 2">Hd-rR</strain>
    </source>
</reference>
<dbReference type="InterPro" id="IPR042161">
    <property type="entry name" value="TTC34"/>
</dbReference>
<name>A0A3B3HVG7_ORYLA</name>
<dbReference type="Ensembl" id="ENSORLT00000039643.1">
    <property type="protein sequence ID" value="ENSORLP00000035616.1"/>
    <property type="gene ID" value="ENSORLG00000004696.2"/>
</dbReference>
<dbReference type="Proteomes" id="UP000001038">
    <property type="component" value="Chromosome 7"/>
</dbReference>
<dbReference type="PANTHER" id="PTHR44874:SF1">
    <property type="entry name" value="TETRATRICOPEPTIDE REPEAT PROTEIN 34"/>
    <property type="match status" value="1"/>
</dbReference>
<reference evidence="1" key="2">
    <citation type="submission" date="2025-08" db="UniProtKB">
        <authorList>
            <consortium name="Ensembl"/>
        </authorList>
    </citation>
    <scope>IDENTIFICATION</scope>
    <source>
        <strain evidence="1">Hd-rR</strain>
    </source>
</reference>
<gene>
    <name evidence="1" type="primary">ttc34</name>
</gene>
<dbReference type="SMART" id="SM00028">
    <property type="entry name" value="TPR"/>
    <property type="match status" value="6"/>
</dbReference>
<keyword evidence="2" id="KW-1185">Reference proteome</keyword>
<dbReference type="Bgee" id="ENSORLG00000004696">
    <property type="expression patterns" value="Expressed in mesonephros and 5 other cell types or tissues"/>
</dbReference>
<reference evidence="1" key="3">
    <citation type="submission" date="2025-09" db="UniProtKB">
        <authorList>
            <consortium name="Ensembl"/>
        </authorList>
    </citation>
    <scope>IDENTIFICATION</scope>
    <source>
        <strain evidence="1">Hd-rR</strain>
    </source>
</reference>
<dbReference type="SUPFAM" id="SSF48452">
    <property type="entry name" value="TPR-like"/>
    <property type="match status" value="2"/>
</dbReference>
<sequence>MELQPGGVGPHILAADALYQLGRVEEAYRLLLSIGTINPRGPTLARLALLQLHRGFLYDTNQLLKKLILCSDTSCLHSLLGVVQPKDRALLQGHCHSAAKRILDGSREEAALREAVIYLSMAIMASGGEATESLLERGRCYALLGQRKTAIFDFSAILKKHPKHVQALCGRGFTYLMLDQEKECIHDILEALQVNADSVVTDILSVKEKAGKLLKEAFIIAGALMRTDSRDPRWHLLYVDILLAKGDIKAAGTHLCHIFGQEPRDAVAQARMGVMETWQQNYHRAALRFSNLLKKDSSCLPFLLALIPFNQQKCLAKAAAQEASSVSSEGRWDQAVTLLTVAIQAAGNHKLLYLRQRAACLAQLSLHEQAAADLDKVIQKHGDMESSSLEDRELWADDLCRRGSSLLLCSREEAALDDFIQALELHRDQAIQGIAAGPGRRRLAECFLQGALQHYGEQQLSKVWTMIECGLFLDGKNTELRRLRAKVKREMASPCIVN</sequence>
<dbReference type="InterPro" id="IPR011990">
    <property type="entry name" value="TPR-like_helical_dom_sf"/>
</dbReference>
<dbReference type="Gene3D" id="1.25.40.10">
    <property type="entry name" value="Tetratricopeptide repeat domain"/>
    <property type="match status" value="2"/>
</dbReference>
<organism evidence="1 2">
    <name type="scientific">Oryzias latipes</name>
    <name type="common">Japanese rice fish</name>
    <name type="synonym">Japanese killifish</name>
    <dbReference type="NCBI Taxonomy" id="8090"/>
    <lineage>
        <taxon>Eukaryota</taxon>
        <taxon>Metazoa</taxon>
        <taxon>Chordata</taxon>
        <taxon>Craniata</taxon>
        <taxon>Vertebrata</taxon>
        <taxon>Euteleostomi</taxon>
        <taxon>Actinopterygii</taxon>
        <taxon>Neopterygii</taxon>
        <taxon>Teleostei</taxon>
        <taxon>Neoteleostei</taxon>
        <taxon>Acanthomorphata</taxon>
        <taxon>Ovalentaria</taxon>
        <taxon>Atherinomorphae</taxon>
        <taxon>Beloniformes</taxon>
        <taxon>Adrianichthyidae</taxon>
        <taxon>Oryziinae</taxon>
        <taxon>Oryzias</taxon>
    </lineage>
</organism>
<dbReference type="InterPro" id="IPR019734">
    <property type="entry name" value="TPR_rpt"/>
</dbReference>
<dbReference type="GeneTree" id="ENSGT00390000003047"/>
<proteinExistence type="predicted"/>
<accession>A0A3B3HVG7</accession>
<protein>
    <submittedName>
        <fullName evidence="1">Tetratricopeptide repeat domain 34</fullName>
    </submittedName>
</protein>
<dbReference type="Pfam" id="PF13174">
    <property type="entry name" value="TPR_6"/>
    <property type="match status" value="1"/>
</dbReference>
<dbReference type="PANTHER" id="PTHR44874">
    <property type="entry name" value="TETRATRICOPEPTIDE REPEAT PROTEIN 34"/>
    <property type="match status" value="1"/>
</dbReference>